<dbReference type="Proteomes" id="UP001596058">
    <property type="component" value="Unassembled WGS sequence"/>
</dbReference>
<evidence type="ECO:0000313" key="2">
    <source>
        <dbReference type="EMBL" id="MFC5822489.1"/>
    </source>
</evidence>
<dbReference type="EMBL" id="JBHSPA010000003">
    <property type="protein sequence ID" value="MFC5822489.1"/>
    <property type="molecule type" value="Genomic_DNA"/>
</dbReference>
<proteinExistence type="predicted"/>
<reference evidence="3" key="1">
    <citation type="journal article" date="2019" name="Int. J. Syst. Evol. Microbiol.">
        <title>The Global Catalogue of Microorganisms (GCM) 10K type strain sequencing project: providing services to taxonomists for standard genome sequencing and annotation.</title>
        <authorList>
            <consortium name="The Broad Institute Genomics Platform"/>
            <consortium name="The Broad Institute Genome Sequencing Center for Infectious Disease"/>
            <person name="Wu L."/>
            <person name="Ma J."/>
        </authorList>
    </citation>
    <scope>NUCLEOTIDE SEQUENCE [LARGE SCALE GENOMIC DNA]</scope>
    <source>
        <strain evidence="3">CCUG 53903</strain>
    </source>
</reference>
<sequence>MLTFAVIVTAICLAILGAIFMRIVVTGPRVRAEIHMAFQTRSTNAQGATSSAKTPVAPCNPARRYAHEVTSS</sequence>
<gene>
    <name evidence="2" type="ORF">ACFPZ3_01345</name>
</gene>
<protein>
    <recommendedName>
        <fullName evidence="4">Secreted protein</fullName>
    </recommendedName>
</protein>
<evidence type="ECO:0008006" key="4">
    <source>
        <dbReference type="Google" id="ProtNLM"/>
    </source>
</evidence>
<dbReference type="RefSeq" id="WP_379512042.1">
    <property type="nucleotide sequence ID" value="NZ_JBHSPA010000003.1"/>
</dbReference>
<keyword evidence="1" id="KW-1133">Transmembrane helix</keyword>
<accession>A0ABW1C9V7</accession>
<evidence type="ECO:0000313" key="3">
    <source>
        <dbReference type="Proteomes" id="UP001596058"/>
    </source>
</evidence>
<keyword evidence="1" id="KW-0812">Transmembrane</keyword>
<comment type="caution">
    <text evidence="2">The sequence shown here is derived from an EMBL/GenBank/DDBJ whole genome shotgun (WGS) entry which is preliminary data.</text>
</comment>
<keyword evidence="3" id="KW-1185">Reference proteome</keyword>
<keyword evidence="1" id="KW-0472">Membrane</keyword>
<feature type="transmembrane region" description="Helical" evidence="1">
    <location>
        <begin position="6"/>
        <end position="25"/>
    </location>
</feature>
<evidence type="ECO:0000256" key="1">
    <source>
        <dbReference type="SAM" id="Phobius"/>
    </source>
</evidence>
<organism evidence="2 3">
    <name type="scientific">Nonomuraea insulae</name>
    <dbReference type="NCBI Taxonomy" id="1616787"/>
    <lineage>
        <taxon>Bacteria</taxon>
        <taxon>Bacillati</taxon>
        <taxon>Actinomycetota</taxon>
        <taxon>Actinomycetes</taxon>
        <taxon>Streptosporangiales</taxon>
        <taxon>Streptosporangiaceae</taxon>
        <taxon>Nonomuraea</taxon>
    </lineage>
</organism>
<name>A0ABW1C9V7_9ACTN</name>